<dbReference type="EMBL" id="QOIL01000011">
    <property type="protein sequence ID" value="RCG29338.1"/>
    <property type="molecule type" value="Genomic_DNA"/>
</dbReference>
<dbReference type="PANTHER" id="PTHR36978">
    <property type="entry name" value="P-LOOP CONTAINING NUCLEOTIDE TRIPHOSPHATE HYDROLASE"/>
    <property type="match status" value="1"/>
</dbReference>
<dbReference type="Proteomes" id="UP000253094">
    <property type="component" value="Unassembled WGS sequence"/>
</dbReference>
<dbReference type="InterPro" id="IPR040632">
    <property type="entry name" value="Sulfotransfer_4"/>
</dbReference>
<gene>
    <name evidence="1" type="ORF">DQ384_19930</name>
</gene>
<proteinExistence type="predicted"/>
<dbReference type="PANTHER" id="PTHR36978:SF4">
    <property type="entry name" value="P-LOOP CONTAINING NUCLEOSIDE TRIPHOSPHATE HYDROLASE PROTEIN"/>
    <property type="match status" value="1"/>
</dbReference>
<comment type="caution">
    <text evidence="1">The sequence shown here is derived from an EMBL/GenBank/DDBJ whole genome shotgun (WGS) entry which is preliminary data.</text>
</comment>
<reference evidence="1 2" key="1">
    <citation type="submission" date="2018-06" db="EMBL/GenBank/DDBJ databases">
        <title>Sphaerisporangium craniellae sp. nov., isolated from a marine sponge in the South China Sea.</title>
        <authorList>
            <person name="Li L."/>
        </authorList>
    </citation>
    <scope>NUCLEOTIDE SEQUENCE [LARGE SCALE GENOMIC DNA]</scope>
    <source>
        <strain evidence="1 2">CCTCC AA 208026</strain>
    </source>
</reference>
<keyword evidence="1" id="KW-0808">Transferase</keyword>
<protein>
    <submittedName>
        <fullName evidence="1">Sulfotransferase family protein</fullName>
    </submittedName>
</protein>
<dbReference type="AlphaFoldDB" id="A0A367FG18"/>
<evidence type="ECO:0000313" key="1">
    <source>
        <dbReference type="EMBL" id="RCG29338.1"/>
    </source>
</evidence>
<name>A0A367FG18_9ACTN</name>
<evidence type="ECO:0000313" key="2">
    <source>
        <dbReference type="Proteomes" id="UP000253094"/>
    </source>
</evidence>
<dbReference type="InterPro" id="IPR027417">
    <property type="entry name" value="P-loop_NTPase"/>
</dbReference>
<keyword evidence="2" id="KW-1185">Reference proteome</keyword>
<dbReference type="Pfam" id="PF17784">
    <property type="entry name" value="Sulfotransfer_4"/>
    <property type="match status" value="1"/>
</dbReference>
<dbReference type="SUPFAM" id="SSF52540">
    <property type="entry name" value="P-loop containing nucleoside triphosphate hydrolases"/>
    <property type="match status" value="1"/>
</dbReference>
<dbReference type="GO" id="GO:0016740">
    <property type="term" value="F:transferase activity"/>
    <property type="evidence" value="ECO:0007669"/>
    <property type="project" value="UniProtKB-KW"/>
</dbReference>
<accession>A0A367FG18</accession>
<dbReference type="Gene3D" id="3.40.50.300">
    <property type="entry name" value="P-loop containing nucleotide triphosphate hydrolases"/>
    <property type="match status" value="1"/>
</dbReference>
<sequence length="204" mass="22913">MALKMALCRVGFGPCYHFTEVFAHPEHLYAWAAAASGREPEAWRVPLKGYAATTDWPAVAFWREIVEAFPDAKVILTTRDAAQWFESVNGTVFAAMAGKLPGTEERYREFEAAEQLTEFGRMGVVGRTFGGRIDDRDHVIACYERHNEEVRRTVAPDRLLDFQVSQGWEALCAFLGAPIPDEPFPRTNERASFADTVLRDPGMP</sequence>
<organism evidence="1 2">
    <name type="scientific">Sphaerisporangium album</name>
    <dbReference type="NCBI Taxonomy" id="509200"/>
    <lineage>
        <taxon>Bacteria</taxon>
        <taxon>Bacillati</taxon>
        <taxon>Actinomycetota</taxon>
        <taxon>Actinomycetes</taxon>
        <taxon>Streptosporangiales</taxon>
        <taxon>Streptosporangiaceae</taxon>
        <taxon>Sphaerisporangium</taxon>
    </lineage>
</organism>